<dbReference type="Pfam" id="PF12358">
    <property type="entry name" value="DUF3644"/>
    <property type="match status" value="1"/>
</dbReference>
<keyword evidence="4" id="KW-1185">Reference proteome</keyword>
<feature type="domain" description="DUF3644" evidence="1">
    <location>
        <begin position="11"/>
        <end position="183"/>
    </location>
</feature>
<accession>A0ABV3X6I7</accession>
<reference evidence="3 4" key="1">
    <citation type="submission" date="2023-04" db="EMBL/GenBank/DDBJ databases">
        <title>Genome Sequence of Selenomonas sputigena ATCC 33150.</title>
        <authorList>
            <person name="Miller D.P."/>
            <person name="Anvari S."/>
            <person name="Polson S.W."/>
            <person name="Macdonald M."/>
            <person name="Mcdowell J.V."/>
        </authorList>
    </citation>
    <scope>NUCLEOTIDE SEQUENCE [LARGE SCALE GENOMIC DNA]</scope>
    <source>
        <strain evidence="3 4">ATCC 33150</strain>
    </source>
</reference>
<name>A0ABV3X6I7_9FIRM</name>
<organism evidence="3 4">
    <name type="scientific">Selenomonas sputigena</name>
    <dbReference type="NCBI Taxonomy" id="69823"/>
    <lineage>
        <taxon>Bacteria</taxon>
        <taxon>Bacillati</taxon>
        <taxon>Bacillota</taxon>
        <taxon>Negativicutes</taxon>
        <taxon>Selenomonadales</taxon>
        <taxon>Selenomonadaceae</taxon>
        <taxon>Selenomonas</taxon>
    </lineage>
</organism>
<evidence type="ECO:0000259" key="1">
    <source>
        <dbReference type="Pfam" id="PF12358"/>
    </source>
</evidence>
<dbReference type="InterPro" id="IPR049530">
    <property type="entry name" value="EC042_2821"/>
</dbReference>
<comment type="caution">
    <text evidence="3">The sequence shown here is derived from an EMBL/GenBank/DDBJ whole genome shotgun (WGS) entry which is preliminary data.</text>
</comment>
<evidence type="ECO:0000313" key="3">
    <source>
        <dbReference type="EMBL" id="MEX5285810.1"/>
    </source>
</evidence>
<evidence type="ECO:0000313" key="4">
    <source>
        <dbReference type="Proteomes" id="UP001559623"/>
    </source>
</evidence>
<dbReference type="RefSeq" id="WP_368847536.1">
    <property type="nucleotide sequence ID" value="NZ_CP194411.1"/>
</dbReference>
<evidence type="ECO:0000259" key="2">
    <source>
        <dbReference type="Pfam" id="PF18740"/>
    </source>
</evidence>
<gene>
    <name evidence="3" type="ORF">QCO44_09220</name>
</gene>
<sequence length="347" mass="40184">MHSNEMTLTQKLLGKSQEAFIVAIELYNKPTIRYRVEGFSFFICNAWELLLKAHIMQSCGEDAIYYKDDKPRTKSLNACIKEVFTNDKDPLRINLEKIIDLRNISTHFITEEYEQIYVPLFQSCVINYMNKLLQFFHIDITDKLGSNFLTLSVRMEEVTEDSIRARYPDSLAEHILTIMSSIGRTINTVDNTNFAIPVKHDFYITKKQGQAAASFSISKNAEHAAFILKERHDMQKSCPYRRRECLERIQAVIEKDNIPFVNPFTADESKRHTFNAFVFNLFVKFYDLKGDPSLCYVYDRNTNPNYSYSDKAINLIVEQIKKDPEHIVQSLKSKVGKPTPGAKDSKP</sequence>
<proteinExistence type="predicted"/>
<dbReference type="EMBL" id="JARVLH010000006">
    <property type="protein sequence ID" value="MEX5285810.1"/>
    <property type="molecule type" value="Genomic_DNA"/>
</dbReference>
<dbReference type="InterPro" id="IPR022104">
    <property type="entry name" value="DUF3644"/>
</dbReference>
<protein>
    <submittedName>
        <fullName evidence="3">DUF3644 domain-containing protein</fullName>
    </submittedName>
</protein>
<feature type="domain" description="EC042-2821-like Restriction Endonuclease-like" evidence="2">
    <location>
        <begin position="233"/>
        <end position="332"/>
    </location>
</feature>
<dbReference type="Pfam" id="PF18740">
    <property type="entry name" value="EC042_2821"/>
    <property type="match status" value="1"/>
</dbReference>
<dbReference type="Proteomes" id="UP001559623">
    <property type="component" value="Unassembled WGS sequence"/>
</dbReference>